<proteinExistence type="predicted"/>
<dbReference type="InterPro" id="IPR001878">
    <property type="entry name" value="Znf_CCHC"/>
</dbReference>
<accession>A0A1Y2DM17</accession>
<organism evidence="4 5">
    <name type="scientific">Neocallimastix californiae</name>
    <dbReference type="NCBI Taxonomy" id="1754190"/>
    <lineage>
        <taxon>Eukaryota</taxon>
        <taxon>Fungi</taxon>
        <taxon>Fungi incertae sedis</taxon>
        <taxon>Chytridiomycota</taxon>
        <taxon>Chytridiomycota incertae sedis</taxon>
        <taxon>Neocallimastigomycetes</taxon>
        <taxon>Neocallimastigales</taxon>
        <taxon>Neocallimastigaceae</taxon>
        <taxon>Neocallimastix</taxon>
    </lineage>
</organism>
<keyword evidence="1" id="KW-0862">Zinc</keyword>
<dbReference type="PROSITE" id="PS50158">
    <property type="entry name" value="ZF_CCHC"/>
    <property type="match status" value="1"/>
</dbReference>
<dbReference type="GO" id="GO:0008270">
    <property type="term" value="F:zinc ion binding"/>
    <property type="evidence" value="ECO:0007669"/>
    <property type="project" value="UniProtKB-KW"/>
</dbReference>
<keyword evidence="1" id="KW-0479">Metal-binding</keyword>
<evidence type="ECO:0000259" key="3">
    <source>
        <dbReference type="PROSITE" id="PS50158"/>
    </source>
</evidence>
<sequence>MNIQQVINKLPILEQYGVDINGWLNDFNRIMELYDINKPERKFTFLKECVEFELREELILLKEKNNVIPQLEEIKCVIENYLKITASDKYWNLINMRINNKETLVSFNNKYNRLLDDMREDYKTLITVRNYINSMKSRSYPYLRIKEKNCKTIKEAMETAKQAERIEKQLKMVNNMEYNGNYYNNNENFHNYNLGIEIKQNKKVFCFRCYELGHKSSECHYSFRELAIMEENGIIEKNKGNKNRNFKNNKRIFKNKKIINCINNKENNNNNNYSGNVVNKLDKDNYNIHDNENKNNLYNERNICGNSNFKFNNCYKNNLFGNFYNYPNKSIIYNKRENKQSNKNINNILHGINTGQNIYQETLNNIYEEKLSNSEINKFNNFENNLKYNNNIQETNKQKIQDCRKQKENLILTQTKIVNKGQEYKKDVTDEIEINNSKVESEIIIDKRENEINLHECISEGKNEIII</sequence>
<evidence type="ECO:0000313" key="5">
    <source>
        <dbReference type="Proteomes" id="UP000193920"/>
    </source>
</evidence>
<protein>
    <recommendedName>
        <fullName evidence="3">CCHC-type domain-containing protein</fullName>
    </recommendedName>
</protein>
<keyword evidence="1" id="KW-0863">Zinc-finger</keyword>
<evidence type="ECO:0000256" key="1">
    <source>
        <dbReference type="PROSITE-ProRule" id="PRU00047"/>
    </source>
</evidence>
<dbReference type="AlphaFoldDB" id="A0A1Y2DM17"/>
<dbReference type="Proteomes" id="UP000193920">
    <property type="component" value="Unassembled WGS sequence"/>
</dbReference>
<keyword evidence="5" id="KW-1185">Reference proteome</keyword>
<keyword evidence="2" id="KW-0175">Coiled coil</keyword>
<evidence type="ECO:0000313" key="4">
    <source>
        <dbReference type="EMBL" id="ORY60300.1"/>
    </source>
</evidence>
<dbReference type="GO" id="GO:0003676">
    <property type="term" value="F:nucleic acid binding"/>
    <property type="evidence" value="ECO:0007669"/>
    <property type="project" value="InterPro"/>
</dbReference>
<name>A0A1Y2DM17_9FUNG</name>
<feature type="coiled-coil region" evidence="2">
    <location>
        <begin position="143"/>
        <end position="176"/>
    </location>
</feature>
<evidence type="ECO:0000256" key="2">
    <source>
        <dbReference type="SAM" id="Coils"/>
    </source>
</evidence>
<reference evidence="4 5" key="1">
    <citation type="submission" date="2016-08" db="EMBL/GenBank/DDBJ databases">
        <title>A Parts List for Fungal Cellulosomes Revealed by Comparative Genomics.</title>
        <authorList>
            <consortium name="DOE Joint Genome Institute"/>
            <person name="Haitjema C.H."/>
            <person name="Gilmore S.P."/>
            <person name="Henske J.K."/>
            <person name="Solomon K.V."/>
            <person name="De Groot R."/>
            <person name="Kuo A."/>
            <person name="Mondo S.J."/>
            <person name="Salamov A.A."/>
            <person name="Labutti K."/>
            <person name="Zhao Z."/>
            <person name="Chiniquy J."/>
            <person name="Barry K."/>
            <person name="Brewer H.M."/>
            <person name="Purvine S.O."/>
            <person name="Wright A.T."/>
            <person name="Boxma B."/>
            <person name="Van Alen T."/>
            <person name="Hackstein J.H."/>
            <person name="Baker S.E."/>
            <person name="Grigoriev I.V."/>
            <person name="O'Malley M.A."/>
        </authorList>
    </citation>
    <scope>NUCLEOTIDE SEQUENCE [LARGE SCALE GENOMIC DNA]</scope>
    <source>
        <strain evidence="4 5">G1</strain>
    </source>
</reference>
<feature type="domain" description="CCHC-type" evidence="3">
    <location>
        <begin position="206"/>
        <end position="219"/>
    </location>
</feature>
<gene>
    <name evidence="4" type="ORF">LY90DRAFT_505816</name>
</gene>
<dbReference type="EMBL" id="MCOG01000062">
    <property type="protein sequence ID" value="ORY60300.1"/>
    <property type="molecule type" value="Genomic_DNA"/>
</dbReference>
<comment type="caution">
    <text evidence="4">The sequence shown here is derived from an EMBL/GenBank/DDBJ whole genome shotgun (WGS) entry which is preliminary data.</text>
</comment>